<dbReference type="Gene3D" id="3.40.50.720">
    <property type="entry name" value="NAD(P)-binding Rossmann-like Domain"/>
    <property type="match status" value="2"/>
</dbReference>
<feature type="region of interest" description="N-terminal hotdog fold" evidence="8">
    <location>
        <begin position="970"/>
        <end position="1105"/>
    </location>
</feature>
<feature type="domain" description="PKS/mFAS DH" evidence="12">
    <location>
        <begin position="970"/>
        <end position="1289"/>
    </location>
</feature>
<dbReference type="InterPro" id="IPR049551">
    <property type="entry name" value="PKS_DH_C"/>
</dbReference>
<dbReference type="InterPro" id="IPR020843">
    <property type="entry name" value="ER"/>
</dbReference>
<dbReference type="InterPro" id="IPR042104">
    <property type="entry name" value="PKS_dehydratase_sf"/>
</dbReference>
<dbReference type="Pfam" id="PF08242">
    <property type="entry name" value="Methyltransf_12"/>
    <property type="match status" value="1"/>
</dbReference>
<dbReference type="SUPFAM" id="SSF51735">
    <property type="entry name" value="NAD(P)-binding Rossmann-fold domains"/>
    <property type="match status" value="2"/>
</dbReference>
<dbReference type="SUPFAM" id="SSF53901">
    <property type="entry name" value="Thiolase-like"/>
    <property type="match status" value="1"/>
</dbReference>
<dbReference type="SMART" id="SM00827">
    <property type="entry name" value="PKS_AT"/>
    <property type="match status" value="1"/>
</dbReference>
<dbReference type="InterPro" id="IPR056501">
    <property type="entry name" value="NAD-bd_HRPKS_sdrA"/>
</dbReference>
<evidence type="ECO:0000256" key="6">
    <source>
        <dbReference type="ARBA" id="ARBA00023268"/>
    </source>
</evidence>
<dbReference type="CDD" id="cd00833">
    <property type="entry name" value="PKS"/>
    <property type="match status" value="1"/>
</dbReference>
<evidence type="ECO:0000256" key="9">
    <source>
        <dbReference type="SAM" id="MobiDB-lite"/>
    </source>
</evidence>
<dbReference type="InterPro" id="IPR013154">
    <property type="entry name" value="ADH-like_N"/>
</dbReference>
<keyword evidence="14" id="KW-1185">Reference proteome</keyword>
<dbReference type="InterPro" id="IPR001227">
    <property type="entry name" value="Ac_transferase_dom_sf"/>
</dbReference>
<dbReference type="Pfam" id="PF00550">
    <property type="entry name" value="PP-binding"/>
    <property type="match status" value="1"/>
</dbReference>
<protein>
    <submittedName>
        <fullName evidence="13">Uncharacterized protein</fullName>
    </submittedName>
</protein>
<dbReference type="InterPro" id="IPR013968">
    <property type="entry name" value="PKS_KR"/>
</dbReference>
<dbReference type="Pfam" id="PF02801">
    <property type="entry name" value="Ketoacyl-synt_C"/>
    <property type="match status" value="1"/>
</dbReference>
<dbReference type="SMART" id="SM00826">
    <property type="entry name" value="PKS_DH"/>
    <property type="match status" value="1"/>
</dbReference>
<dbReference type="InterPro" id="IPR057326">
    <property type="entry name" value="KR_dom"/>
</dbReference>
<evidence type="ECO:0000256" key="2">
    <source>
        <dbReference type="ARBA" id="ARBA00022553"/>
    </source>
</evidence>
<evidence type="ECO:0000313" key="13">
    <source>
        <dbReference type="EMBL" id="KAL2277196.1"/>
    </source>
</evidence>
<dbReference type="InterPro" id="IPR016039">
    <property type="entry name" value="Thiolase-like"/>
</dbReference>
<dbReference type="PROSITE" id="PS00606">
    <property type="entry name" value="KS3_1"/>
    <property type="match status" value="1"/>
</dbReference>
<dbReference type="PANTHER" id="PTHR43775:SF29">
    <property type="entry name" value="ASPERFURANONE POLYKETIDE SYNTHASE AFOG-RELATED"/>
    <property type="match status" value="1"/>
</dbReference>
<proteinExistence type="predicted"/>
<dbReference type="InterPro" id="IPR032821">
    <property type="entry name" value="PKS_assoc"/>
</dbReference>
<evidence type="ECO:0000256" key="7">
    <source>
        <dbReference type="ARBA" id="ARBA00023315"/>
    </source>
</evidence>
<evidence type="ECO:0000256" key="5">
    <source>
        <dbReference type="ARBA" id="ARBA00023002"/>
    </source>
</evidence>
<reference evidence="13 14" key="1">
    <citation type="submission" date="2024-03" db="EMBL/GenBank/DDBJ databases">
        <title>A high-quality draft genome sequence of Diaporthe vaccinii, a causative agent of upright dieback and viscid rot disease in cranberry plants.</title>
        <authorList>
            <person name="Sarrasin M."/>
            <person name="Lang B.F."/>
            <person name="Burger G."/>
        </authorList>
    </citation>
    <scope>NUCLEOTIDE SEQUENCE [LARGE SCALE GENOMIC DNA]</scope>
    <source>
        <strain evidence="13 14">IS7</strain>
    </source>
</reference>
<dbReference type="CDD" id="cd05195">
    <property type="entry name" value="enoyl_red"/>
    <property type="match status" value="1"/>
</dbReference>
<dbReference type="InterPro" id="IPR013217">
    <property type="entry name" value="Methyltransf_12"/>
</dbReference>
<evidence type="ECO:0000313" key="14">
    <source>
        <dbReference type="Proteomes" id="UP001600888"/>
    </source>
</evidence>
<dbReference type="InterPro" id="IPR014043">
    <property type="entry name" value="Acyl_transferase_dom"/>
</dbReference>
<keyword evidence="4" id="KW-0521">NADP</keyword>
<evidence type="ECO:0000259" key="12">
    <source>
        <dbReference type="PROSITE" id="PS52019"/>
    </source>
</evidence>
<dbReference type="SMART" id="SM00829">
    <property type="entry name" value="PKS_ER"/>
    <property type="match status" value="1"/>
</dbReference>
<dbReference type="SMART" id="SM00825">
    <property type="entry name" value="PKS_KS"/>
    <property type="match status" value="1"/>
</dbReference>
<organism evidence="13 14">
    <name type="scientific">Diaporthe vaccinii</name>
    <dbReference type="NCBI Taxonomy" id="105482"/>
    <lineage>
        <taxon>Eukaryota</taxon>
        <taxon>Fungi</taxon>
        <taxon>Dikarya</taxon>
        <taxon>Ascomycota</taxon>
        <taxon>Pezizomycotina</taxon>
        <taxon>Sordariomycetes</taxon>
        <taxon>Sordariomycetidae</taxon>
        <taxon>Diaporthales</taxon>
        <taxon>Diaporthaceae</taxon>
        <taxon>Diaporthe</taxon>
        <taxon>Diaporthe eres species complex</taxon>
    </lineage>
</organism>
<dbReference type="InterPro" id="IPR014030">
    <property type="entry name" value="Ketoacyl_synth_N"/>
</dbReference>
<dbReference type="Pfam" id="PF16197">
    <property type="entry name" value="KAsynt_C_assoc"/>
    <property type="match status" value="1"/>
</dbReference>
<feature type="active site" description="Proton donor; for dehydratase activity" evidence="8">
    <location>
        <position position="1200"/>
    </location>
</feature>
<dbReference type="SUPFAM" id="SSF52151">
    <property type="entry name" value="FabD/lysophospholipase-like"/>
    <property type="match status" value="1"/>
</dbReference>
<evidence type="ECO:0000256" key="4">
    <source>
        <dbReference type="ARBA" id="ARBA00022857"/>
    </source>
</evidence>
<keyword evidence="1" id="KW-0596">Phosphopantetheine</keyword>
<dbReference type="Pfam" id="PF00109">
    <property type="entry name" value="ketoacyl-synt"/>
    <property type="match status" value="1"/>
</dbReference>
<dbReference type="Gene3D" id="3.90.180.10">
    <property type="entry name" value="Medium-chain alcohol dehydrogenases, catalytic domain"/>
    <property type="match status" value="1"/>
</dbReference>
<dbReference type="PANTHER" id="PTHR43775">
    <property type="entry name" value="FATTY ACID SYNTHASE"/>
    <property type="match status" value="1"/>
</dbReference>
<evidence type="ECO:0000256" key="3">
    <source>
        <dbReference type="ARBA" id="ARBA00022679"/>
    </source>
</evidence>
<evidence type="ECO:0000256" key="8">
    <source>
        <dbReference type="PROSITE-ProRule" id="PRU01363"/>
    </source>
</evidence>
<dbReference type="SUPFAM" id="SSF47336">
    <property type="entry name" value="ACP-like"/>
    <property type="match status" value="1"/>
</dbReference>
<dbReference type="SUPFAM" id="SSF53335">
    <property type="entry name" value="S-adenosyl-L-methionine-dependent methyltransferases"/>
    <property type="match status" value="1"/>
</dbReference>
<dbReference type="InterPro" id="IPR013149">
    <property type="entry name" value="ADH-like_C"/>
</dbReference>
<sequence>MGSYSKSPPHEDGLEDPVVIVGLSFRFPSDAVSEESFWEILRDGHSTMTEVPASRYNINGHYSDASGRQHGVTARGGHFIKGDISAFDAPFFKMSAAEAKAMDPQLRILLETTYHAFESANLSLDDVAGSNTSVYVGSLSQEYDSLFAFDEEIDAKYQAIGTSSSMLSNRVSWFYDLKGSSVSVDTACSSSLVGLHLGCQSLLQGESDMSLVGGVQLQLEPRKMTAAVSRLGFLSPDSQCYSFDDRANGYSRGEGIAMLVLKRLSKALEDGDTIRAVIRGTATNQDGRTPSITQPSPTAQAALIQRTYQMAGLDFKDTGYFEAHGTGTAVGDPIEASGISQAFTRYRDPRNPLYVGSVKANIGHLESSAGLAGLIKTVLVLEKGVIPPNALLKNLNPKILADKWHLNLPTTSTPWPTQGLRRASVNSFGYGGTNAHVVLDDAMNYLHNRNLCGKHNVQTGPSSNGLLTSNGHSYTNGTNGVSDHKARAEKMLFLLSAADENGIGRQASSLEAHLSQPEEESSDTYLPDVAFTLRRSRASLPWKSFVLASSVSELREGLRSLANKPVRSTRSPSISFVFTGQGAQWASMGLELLAFAVFRESVEYANAYLRSIGSTWSALDELCKPAQTSNIHSPNLAQPLCTILQIALVDLLSSWNIHPQAVVGHSSGEIAAAYCAGSLSRDSALRVAYFRGECVSKLLQDSTREPGGMLAVGLSAEELQPHIQAVLGDGDSDGLQCGCLNSPKSTTVTGLDRYIDALASRLEKLKIFSRKLNVPVAYHSRQMLAVADSYRSSLEGYLKPGAKGRSSGTPALFSSVTGLKAPKDDLSSADYWVKNLVSPVRFSQALQLMYTSLQDGEDSQTKPLTYLVEVGPHCSLERPVRDTLPGDSAFVYDYTLRRNSSSVDDVKRLAGRTAINGYAVDVQAVNGQLGSLREPKVLFDLPKYSFNHSQSYWVESRLSRNTRNREEPRHELLGTRSADWNPLRPTWRLVIRDSDLPWVADHKVDGIILYPAAGMLVMAIEGLRSLQVESSRVSGYKLKDVNIGSALVVPTGDEGVETQLHLGPCNPTSDTQKGVSAWFFWIHSVTNDEWKLHCSGQISVEENATDDTVSETEGGHAHGTTARSFGKVLERCSSSIDRKAFYQAVLEKSVDLGQTFRTLQDIRFNEGGREATANLPFGYWRQQVRDTKLSEHLIHPTTLDGLLHIPFASIFPKLPAIPSVVPRQINEIYISNDLLSDAASDTLRLYGNTTELGVFHINADVAAVGSSSEKPLVYLRGVKLLGFHATDQRGTASSGPTSLFHRFEWKPDVSLLSQDGIEEYCREHEARQGAGATSGFDGETERICRYFLSAMLEELDATTSEQGSRISSKPSIQNYVEWARTFLGTESQSTASLQEAYPGFEDDDLRPALIEKFASKSVQNRDTVDYGRKLVPIVREEVDALGLLFNEGLAERLYQSPTFSLTSHRLAAYMDLVAHKNSDLKILEVGAGTGSTTTAVLDVLSQPSLQAPRFSHYDFTDISPSFFADAQDRYSAHSGRMGFKVFDVERDPEEQGFEPGSYDVVIAAAVLHATSSIDQSLRNVKKLLKPGGQLVFWEPTSRRIASIPFFVGVLPGWWLSTEKTRTSGPLLTEPEWSEALLRADFDGLHVSLQDDAEGNHVNSMLVSHARHPSDSIRKRTGVTTIIVTGEKEHEGLADRLQTHLRSQSKGLCDIVHADKLSKAEIAYDQCICLMELGNPIMAHLDETRFDALRRVTTVATQIIWVTEGCGVSAQNPEASIVAGFAKVLERERPGLSFVHLNVQDGEHAEDTILRIVNQSHTLSPEEQETDLVEEDGRILVPRAVEAPDVNRLLDSEKYGRQPRPTDVSNEPTAPGEPLELRFSPGRLQSVHFGPDTSPPGALRDDEVRVLTKAAGINFRDVMVALNQISDDQIGAEFAGVVVEAGASWRSSFAPGDRVCGPLDGSFRTLVRAPGRNLVRIPPGLSFAEAASIPVAYATAQYALRYLARIQPGESILIHAAAGGVGQAAVNLAQRAGATVYATVSTPEKKKLLMERFGIEAGHIFSSRHTLFASQIMQRTGGRGVDVVLNSLAGHALTESWRCLAHLGRFVEIGKRDIRAFNRLPMEPFSRNVSFSSLDLKVLSDHNPALLSTIMKEIEELVWDEAARPHLVPYPLTVFKRSGFEEAFRLLQSGRHSGKVVVDWEQADTIKVVPKSPLDYSFDPNATYVITGGLGGIGRNLAGWMARNGARNLCLLSRSGPVTAASKDLVTALEQDGVHLYTPACDISDAQAVTNVVAHIESHMPPIKGCIHSAMAIENRVFENYDLPTFNSAFPAKVQGTYNLHNHLPRGMDFFVILGSIAAFIGPASQSNYAGVSSFQDAFARFRRAAGEHCVTVDLGAVEGIGYIAERVAVARNVDMMFVDHKVLRESDVHFTLKWACNPRLSAPADGSPWAAQVAAALTTPAFVRRGGVLRDHKWMRIPMFRHLYRMELQQGNSADGTTDSSGEDSGENAGALLREARTQAEAAAAVTHLFARRLARSLAVPVTDIDVGRPAYAFGVDSLVAVELLFWFSSEIRADVPVVQILGSSTIAQLGAVAAAKSEHLLGRDLPA</sequence>
<gene>
    <name evidence="13" type="ORF">FJTKL_00197</name>
</gene>
<dbReference type="InterPro" id="IPR036736">
    <property type="entry name" value="ACP-like_sf"/>
</dbReference>
<name>A0ABR4E494_9PEZI</name>
<dbReference type="Pfam" id="PF14765">
    <property type="entry name" value="PS-DH"/>
    <property type="match status" value="1"/>
</dbReference>
<dbReference type="SMART" id="SM00823">
    <property type="entry name" value="PKS_PP"/>
    <property type="match status" value="1"/>
</dbReference>
<dbReference type="InterPro" id="IPR020806">
    <property type="entry name" value="PKS_PP-bd"/>
</dbReference>
<dbReference type="Proteomes" id="UP001600888">
    <property type="component" value="Unassembled WGS sequence"/>
</dbReference>
<dbReference type="Gene3D" id="3.40.366.10">
    <property type="entry name" value="Malonyl-Coenzyme A Acyl Carrier Protein, domain 2"/>
    <property type="match status" value="1"/>
</dbReference>
<evidence type="ECO:0000259" key="11">
    <source>
        <dbReference type="PROSITE" id="PS52004"/>
    </source>
</evidence>
<dbReference type="InterPro" id="IPR009081">
    <property type="entry name" value="PP-bd_ACP"/>
</dbReference>
<dbReference type="InterPro" id="IPR049900">
    <property type="entry name" value="PKS_mFAS_DH"/>
</dbReference>
<feature type="active site" description="Proton acceptor; for dehydratase activity" evidence="8">
    <location>
        <position position="1002"/>
    </location>
</feature>
<dbReference type="SUPFAM" id="SSF50129">
    <property type="entry name" value="GroES-like"/>
    <property type="match status" value="1"/>
</dbReference>
<dbReference type="Pfam" id="PF23114">
    <property type="entry name" value="NAD-bd_HRPKS_sdrA"/>
    <property type="match status" value="1"/>
</dbReference>
<dbReference type="Pfam" id="PF00107">
    <property type="entry name" value="ADH_zinc_N"/>
    <property type="match status" value="1"/>
</dbReference>
<dbReference type="InterPro" id="IPR011032">
    <property type="entry name" value="GroES-like_sf"/>
</dbReference>
<dbReference type="InterPro" id="IPR020841">
    <property type="entry name" value="PKS_Beta-ketoAc_synthase_dom"/>
</dbReference>
<dbReference type="InterPro" id="IPR016035">
    <property type="entry name" value="Acyl_Trfase/lysoPLipase"/>
</dbReference>
<dbReference type="Pfam" id="PF08240">
    <property type="entry name" value="ADH_N"/>
    <property type="match status" value="1"/>
</dbReference>
<dbReference type="EMBL" id="JBAWTH010000103">
    <property type="protein sequence ID" value="KAL2277196.1"/>
    <property type="molecule type" value="Genomic_DNA"/>
</dbReference>
<dbReference type="InterPro" id="IPR006162">
    <property type="entry name" value="Ppantetheine_attach_site"/>
</dbReference>
<keyword evidence="3" id="KW-0808">Transferase</keyword>
<dbReference type="Pfam" id="PF21089">
    <property type="entry name" value="PKS_DH_N"/>
    <property type="match status" value="1"/>
</dbReference>
<dbReference type="Gene3D" id="3.40.47.10">
    <property type="match status" value="1"/>
</dbReference>
<keyword evidence="2" id="KW-0597">Phosphoprotein</keyword>
<dbReference type="PROSITE" id="PS00012">
    <property type="entry name" value="PHOSPHOPANTETHEINE"/>
    <property type="match status" value="1"/>
</dbReference>
<dbReference type="InterPro" id="IPR029063">
    <property type="entry name" value="SAM-dependent_MTases_sf"/>
</dbReference>
<feature type="domain" description="Carrier" evidence="10">
    <location>
        <begin position="2521"/>
        <end position="2598"/>
    </location>
</feature>
<evidence type="ECO:0000256" key="1">
    <source>
        <dbReference type="ARBA" id="ARBA00022450"/>
    </source>
</evidence>
<dbReference type="SUPFAM" id="SSF55048">
    <property type="entry name" value="Probable ACP-binding domain of malonyl-CoA ACP transacylase"/>
    <property type="match status" value="1"/>
</dbReference>
<evidence type="ECO:0000259" key="10">
    <source>
        <dbReference type="PROSITE" id="PS50075"/>
    </source>
</evidence>
<dbReference type="InterPro" id="IPR014031">
    <property type="entry name" value="Ketoacyl_synth_C"/>
</dbReference>
<feature type="region of interest" description="Disordered" evidence="9">
    <location>
        <begin position="1850"/>
        <end position="1875"/>
    </location>
</feature>
<dbReference type="SMART" id="SM00822">
    <property type="entry name" value="PKS_KR"/>
    <property type="match status" value="1"/>
</dbReference>
<dbReference type="PROSITE" id="PS52004">
    <property type="entry name" value="KS3_2"/>
    <property type="match status" value="1"/>
</dbReference>
<comment type="caution">
    <text evidence="13">The sequence shown here is derived from an EMBL/GenBank/DDBJ whole genome shotgun (WGS) entry which is preliminary data.</text>
</comment>
<dbReference type="InterPro" id="IPR050091">
    <property type="entry name" value="PKS_NRPS_Biosynth_Enz"/>
</dbReference>
<dbReference type="PROSITE" id="PS52019">
    <property type="entry name" value="PKS_MFAS_DH"/>
    <property type="match status" value="1"/>
</dbReference>
<dbReference type="InterPro" id="IPR018201">
    <property type="entry name" value="Ketoacyl_synth_AS"/>
</dbReference>
<dbReference type="Pfam" id="PF00698">
    <property type="entry name" value="Acyl_transf_1"/>
    <property type="match status" value="1"/>
</dbReference>
<dbReference type="InterPro" id="IPR016036">
    <property type="entry name" value="Malonyl_transacylase_ACP-bd"/>
</dbReference>
<keyword evidence="5" id="KW-0560">Oxidoreductase</keyword>
<dbReference type="Gene3D" id="3.10.129.110">
    <property type="entry name" value="Polyketide synthase dehydratase"/>
    <property type="match status" value="1"/>
</dbReference>
<dbReference type="Gene3D" id="3.40.50.150">
    <property type="entry name" value="Vaccinia Virus protein VP39"/>
    <property type="match status" value="1"/>
</dbReference>
<feature type="domain" description="Ketosynthase family 3 (KS3)" evidence="11">
    <location>
        <begin position="15"/>
        <end position="441"/>
    </location>
</feature>
<dbReference type="InterPro" id="IPR020807">
    <property type="entry name" value="PKS_DH"/>
</dbReference>
<dbReference type="PROSITE" id="PS50075">
    <property type="entry name" value="CARRIER"/>
    <property type="match status" value="1"/>
</dbReference>
<keyword evidence="6" id="KW-0511">Multifunctional enzyme</keyword>
<dbReference type="Gene3D" id="3.30.70.3290">
    <property type="match status" value="1"/>
</dbReference>
<keyword evidence="7" id="KW-0012">Acyltransferase</keyword>
<dbReference type="CDD" id="cd02440">
    <property type="entry name" value="AdoMet_MTases"/>
    <property type="match status" value="1"/>
</dbReference>
<dbReference type="Pfam" id="PF08659">
    <property type="entry name" value="KR"/>
    <property type="match status" value="1"/>
</dbReference>
<dbReference type="InterPro" id="IPR049552">
    <property type="entry name" value="PKS_DH_N"/>
</dbReference>
<accession>A0ABR4E494</accession>
<dbReference type="InterPro" id="IPR036291">
    <property type="entry name" value="NAD(P)-bd_dom_sf"/>
</dbReference>
<feature type="region of interest" description="C-terminal hotdog fold" evidence="8">
    <location>
        <begin position="1133"/>
        <end position="1289"/>
    </location>
</feature>